<feature type="compositionally biased region" description="Basic residues" evidence="1">
    <location>
        <begin position="33"/>
        <end position="44"/>
    </location>
</feature>
<protein>
    <submittedName>
        <fullName evidence="2">Uncharacterized protein</fullName>
    </submittedName>
</protein>
<gene>
    <name evidence="2" type="ORF">HRR80_000020</name>
</gene>
<proteinExistence type="predicted"/>
<evidence type="ECO:0000313" key="3">
    <source>
        <dbReference type="Proteomes" id="UP001161757"/>
    </source>
</evidence>
<feature type="compositionally biased region" description="Low complexity" evidence="1">
    <location>
        <begin position="56"/>
        <end position="83"/>
    </location>
</feature>
<name>A0AAN6F0K0_EXODE</name>
<feature type="region of interest" description="Disordered" evidence="1">
    <location>
        <begin position="23"/>
        <end position="136"/>
    </location>
</feature>
<organism evidence="2 3">
    <name type="scientific">Exophiala dermatitidis</name>
    <name type="common">Black yeast-like fungus</name>
    <name type="synonym">Wangiella dermatitidis</name>
    <dbReference type="NCBI Taxonomy" id="5970"/>
    <lineage>
        <taxon>Eukaryota</taxon>
        <taxon>Fungi</taxon>
        <taxon>Dikarya</taxon>
        <taxon>Ascomycota</taxon>
        <taxon>Pezizomycotina</taxon>
        <taxon>Eurotiomycetes</taxon>
        <taxon>Chaetothyriomycetidae</taxon>
        <taxon>Chaetothyriales</taxon>
        <taxon>Herpotrichiellaceae</taxon>
        <taxon>Exophiala</taxon>
    </lineage>
</organism>
<reference evidence="2" key="1">
    <citation type="submission" date="2023-01" db="EMBL/GenBank/DDBJ databases">
        <title>Exophiala dermititidis isolated from Cystic Fibrosis Patient.</title>
        <authorList>
            <person name="Kurbessoian T."/>
            <person name="Crocker A."/>
            <person name="Murante D."/>
            <person name="Hogan D.A."/>
            <person name="Stajich J.E."/>
        </authorList>
    </citation>
    <scope>NUCLEOTIDE SEQUENCE</scope>
    <source>
        <strain evidence="2">Ex8</strain>
    </source>
</reference>
<comment type="caution">
    <text evidence="2">The sequence shown here is derived from an EMBL/GenBank/DDBJ whole genome shotgun (WGS) entry which is preliminary data.</text>
</comment>
<sequence>MNFSSDVLQALLSLDSDMDIRRCEESGIGGGGGRRRPPSYRSRSRLSLVLNAMETQNQGHNEQQSQQQQDQHQQQFQGDAAVQNGKQMKEQKHEQKEEEDKRQNEQQQHETEQKGNRERKGTAEGGNAMNRAKASMKTPLGMEMNMMMLEERIKKKIPCREMQHGMPACVPHACVVAIRGNRLSGAALE</sequence>
<dbReference type="AlphaFoldDB" id="A0AAN6F0K0"/>
<dbReference type="Proteomes" id="UP001161757">
    <property type="component" value="Unassembled WGS sequence"/>
</dbReference>
<dbReference type="EMBL" id="JAJGCB010000001">
    <property type="protein sequence ID" value="KAJ8995241.1"/>
    <property type="molecule type" value="Genomic_DNA"/>
</dbReference>
<evidence type="ECO:0000313" key="2">
    <source>
        <dbReference type="EMBL" id="KAJ8995241.1"/>
    </source>
</evidence>
<accession>A0AAN6F0K0</accession>
<feature type="compositionally biased region" description="Basic and acidic residues" evidence="1">
    <location>
        <begin position="87"/>
        <end position="122"/>
    </location>
</feature>
<evidence type="ECO:0000256" key="1">
    <source>
        <dbReference type="SAM" id="MobiDB-lite"/>
    </source>
</evidence>